<dbReference type="InterPro" id="IPR036291">
    <property type="entry name" value="NAD(P)-bd_dom_sf"/>
</dbReference>
<sequence length="660" mass="72127">MPSVIYNTPTTLPVRKPAPFVIGPTNKAPFRPTNKIPQDVIDTAQAIPIEKFDAKKHVNFEFPKRTYTMKEWGYENQGVSPIAASDPFTLFTEAAVQQVRRELLSDDVLRTCQYASAFTKNQIRGYTQKQAPFAHALWKSPEVQQAVSKVAGIDLVHAFEYEIGHCNLLFSDGEDEKKKGNSDNVGFSWHYDSFPFVCVTMLSDCSDMKGGETAVLKGDGEVLKVRGPTMGTAVILQGRYVQHAALKAVGKERISFITAFRPKSPFVKDEMVLTGSRPISNQSELVYDYCTYRAGVLEIRFREHAKKLREQQAAGVKFNPDVVKEFLQEQKEMLEATLLEMVPIYDVVEVELDRRTHAMSDKAQSRINAIGKQLLPPISKVAPGSSKLRVEGKVIIITGTNSPLGIGRATAHQYAESGARALYLCDFDDTHLESHKKEINAAFPKVEIHTRRFDAADEDKVKEAVDDAIERYGRLDVFFANAGVVGRTTLFSDFSKDEFMSILNTNTSSVFLAAKYAAPAMMQTSADKPEASGSIIGTASVAGIRSNAGSTPYSASKAAVVSLAQTISYQLAGTGVRMNAICPGLIETGMTAPVYEAARARGSEKKIGQLNPMKRGGHADEIARVALFLGSDESSYVNGQAWAVDGGLSAGHPFVPGKLG</sequence>
<dbReference type="PRINTS" id="PR00080">
    <property type="entry name" value="SDRFAMILY"/>
</dbReference>
<keyword evidence="3" id="KW-1185">Reference proteome</keyword>
<dbReference type="PANTHER" id="PTHR41677">
    <property type="entry name" value="YALI0B19030P"/>
    <property type="match status" value="1"/>
</dbReference>
<gene>
    <name evidence="2" type="ORF">FANTH_1884</name>
</gene>
<accession>A0A8H4ZV16</accession>
<comment type="caution">
    <text evidence="2">The sequence shown here is derived from an EMBL/GenBank/DDBJ whole genome shotgun (WGS) entry which is preliminary data.</text>
</comment>
<dbReference type="PANTHER" id="PTHR41677:SF1">
    <property type="entry name" value="FE2OG DIOXYGENASE DOMAIN-CONTAINING PROTEIN"/>
    <property type="match status" value="1"/>
</dbReference>
<dbReference type="EMBL" id="JABEVY010000044">
    <property type="protein sequence ID" value="KAF5253179.1"/>
    <property type="molecule type" value="Genomic_DNA"/>
</dbReference>
<dbReference type="AlphaFoldDB" id="A0A8H4ZV16"/>
<proteinExistence type="predicted"/>
<dbReference type="PRINTS" id="PR00081">
    <property type="entry name" value="GDHRDH"/>
</dbReference>
<keyword evidence="1" id="KW-0521">NADP</keyword>
<reference evidence="2 3" key="1">
    <citation type="journal article" date="2020" name="BMC Genomics">
        <title>Correction to: Identification and distribution of gene clusters required for synthesis of sphingolipid metabolism inhibitors in diverse species of the filamentous fungus Fusarium.</title>
        <authorList>
            <person name="Kim H.S."/>
            <person name="Lohmar J.M."/>
            <person name="Busman M."/>
            <person name="Brown D.W."/>
            <person name="Naumann T.A."/>
            <person name="Divon H.H."/>
            <person name="Lysoe E."/>
            <person name="Uhlig S."/>
            <person name="Proctor R.H."/>
        </authorList>
    </citation>
    <scope>NUCLEOTIDE SEQUENCE [LARGE SCALE GENOMIC DNA]</scope>
    <source>
        <strain evidence="2 3">NRRL 25214</strain>
    </source>
</reference>
<evidence type="ECO:0008006" key="4">
    <source>
        <dbReference type="Google" id="ProtNLM"/>
    </source>
</evidence>
<dbReference type="FunFam" id="3.40.50.720:FF:000084">
    <property type="entry name" value="Short-chain dehydrogenase reductase"/>
    <property type="match status" value="1"/>
</dbReference>
<protein>
    <recommendedName>
        <fullName evidence="4">Fe2OG dioxygenase domain-containing protein</fullName>
    </recommendedName>
</protein>
<evidence type="ECO:0000313" key="3">
    <source>
        <dbReference type="Proteomes" id="UP000573603"/>
    </source>
</evidence>
<dbReference type="CDD" id="cd05233">
    <property type="entry name" value="SDR_c"/>
    <property type="match status" value="1"/>
</dbReference>
<dbReference type="InterPro" id="IPR002347">
    <property type="entry name" value="SDR_fam"/>
</dbReference>
<organism evidence="2 3">
    <name type="scientific">Fusarium anthophilum</name>
    <dbReference type="NCBI Taxonomy" id="48485"/>
    <lineage>
        <taxon>Eukaryota</taxon>
        <taxon>Fungi</taxon>
        <taxon>Dikarya</taxon>
        <taxon>Ascomycota</taxon>
        <taxon>Pezizomycotina</taxon>
        <taxon>Sordariomycetes</taxon>
        <taxon>Hypocreomycetidae</taxon>
        <taxon>Hypocreales</taxon>
        <taxon>Nectriaceae</taxon>
        <taxon>Fusarium</taxon>
        <taxon>Fusarium fujikuroi species complex</taxon>
    </lineage>
</organism>
<name>A0A8H4ZV16_9HYPO</name>
<dbReference type="Pfam" id="PF13561">
    <property type="entry name" value="adh_short_C2"/>
    <property type="match status" value="1"/>
</dbReference>
<evidence type="ECO:0000313" key="2">
    <source>
        <dbReference type="EMBL" id="KAF5253179.1"/>
    </source>
</evidence>
<dbReference type="PROSITE" id="PS00061">
    <property type="entry name" value="ADH_SHORT"/>
    <property type="match status" value="1"/>
</dbReference>
<evidence type="ECO:0000256" key="1">
    <source>
        <dbReference type="ARBA" id="ARBA00022857"/>
    </source>
</evidence>
<dbReference type="SUPFAM" id="SSF51735">
    <property type="entry name" value="NAD(P)-binding Rossmann-fold domains"/>
    <property type="match status" value="1"/>
</dbReference>
<dbReference type="Gene3D" id="3.40.50.720">
    <property type="entry name" value="NAD(P)-binding Rossmann-like Domain"/>
    <property type="match status" value="1"/>
</dbReference>
<dbReference type="InterPro" id="IPR020904">
    <property type="entry name" value="Sc_DH/Rdtase_CS"/>
</dbReference>
<dbReference type="Proteomes" id="UP000573603">
    <property type="component" value="Unassembled WGS sequence"/>
</dbReference>